<dbReference type="RefSeq" id="WP_021686166.1">
    <property type="nucleotide sequence ID" value="NZ_KI260554.1"/>
</dbReference>
<evidence type="ECO:0000313" key="4">
    <source>
        <dbReference type="Proteomes" id="UP000016649"/>
    </source>
</evidence>
<proteinExistence type="predicted"/>
<feature type="chain" id="PRO_5047164941" description="Outer membrane efflux protein" evidence="2">
    <location>
        <begin position="28"/>
        <end position="484"/>
    </location>
</feature>
<evidence type="ECO:0000313" key="3">
    <source>
        <dbReference type="EMBL" id="ERJ91540.1"/>
    </source>
</evidence>
<feature type="signal peptide" evidence="2">
    <location>
        <begin position="1"/>
        <end position="27"/>
    </location>
</feature>
<protein>
    <recommendedName>
        <fullName evidence="5">Outer membrane efflux protein</fullName>
    </recommendedName>
</protein>
<reference evidence="3 4" key="1">
    <citation type="submission" date="2013-08" db="EMBL/GenBank/DDBJ databases">
        <authorList>
            <person name="Weinstock G."/>
            <person name="Sodergren E."/>
            <person name="Wylie T."/>
            <person name="Fulton L."/>
            <person name="Fulton R."/>
            <person name="Fronick C."/>
            <person name="O'Laughlin M."/>
            <person name="Godfrey J."/>
            <person name="Miner T."/>
            <person name="Herter B."/>
            <person name="Appelbaum E."/>
            <person name="Cordes M."/>
            <person name="Lek S."/>
            <person name="Wollam A."/>
            <person name="Pepin K.H."/>
            <person name="Palsikar V.B."/>
            <person name="Mitreva M."/>
            <person name="Wilson R.K."/>
        </authorList>
    </citation>
    <scope>NUCLEOTIDE SEQUENCE [LARGE SCALE GENOMIC DNA]</scope>
    <source>
        <strain evidence="3 4">ATCC 700332</strain>
    </source>
</reference>
<comment type="caution">
    <text evidence="3">The sequence shown here is derived from an EMBL/GenBank/DDBJ whole genome shotgun (WGS) entry which is preliminary data.</text>
</comment>
<name>A0ABN0NW57_TRELE</name>
<evidence type="ECO:0000256" key="1">
    <source>
        <dbReference type="SAM" id="Coils"/>
    </source>
</evidence>
<organism evidence="3 4">
    <name type="scientific">Treponema lecithinolyticum ATCC 700332</name>
    <dbReference type="NCBI Taxonomy" id="1321815"/>
    <lineage>
        <taxon>Bacteria</taxon>
        <taxon>Pseudomonadati</taxon>
        <taxon>Spirochaetota</taxon>
        <taxon>Spirochaetia</taxon>
        <taxon>Spirochaetales</taxon>
        <taxon>Treponemataceae</taxon>
        <taxon>Treponema</taxon>
    </lineage>
</organism>
<keyword evidence="2" id="KW-0732">Signal</keyword>
<feature type="coiled-coil region" evidence="1">
    <location>
        <begin position="217"/>
        <end position="244"/>
    </location>
</feature>
<keyword evidence="1" id="KW-0175">Coiled coil</keyword>
<sequence>MRIQIGKRAKKLLLCICFALCSFVFLAALDFNRLLAGYAENDIELKELDVKLRRALLAEQKTVGENTVNLSLSTGTMTFTADGKNTSVSVSPEIKLTLPSLNNTEIKAEVPSSLQTADGSVSKSQLSQAGVSLSTDIVSSAKSVRNLANEKARRTTELARRALENRFLQVEKNFWTQLRALYTEAAAAAKLQDILLSSKKELASVQTQGYEKGSSKYRGAELKVKTDEHELEKKRRELASALADFALNCGLSASDIRELPLVPDEAVHKPLLSVMDFDKERYVKTEQAEWNSEYAEKARSAKKNFSLRGSAGYSYTNTAASTNGVNTLSAGLISSWKGVSAAAGVSVPVETPEKPKFNLSFGWDMNKHKSADFTRKDGVYAAELDGFSVQAAKKEADRQIRLFAVKADDLEWQRKKNAEELNLGKRLYEDTQKWYKDGIVSADDVLRAKTAYESILYKTNGTELDCLIYNIDLTLLFVNGGDSR</sequence>
<dbReference type="EMBL" id="AWVH01000044">
    <property type="protein sequence ID" value="ERJ91540.1"/>
    <property type="molecule type" value="Genomic_DNA"/>
</dbReference>
<gene>
    <name evidence="3" type="ORF">HMPREF9193_01993</name>
</gene>
<keyword evidence="4" id="KW-1185">Reference proteome</keyword>
<dbReference type="Gene3D" id="1.20.1600.10">
    <property type="entry name" value="Outer membrane efflux proteins (OEP)"/>
    <property type="match status" value="1"/>
</dbReference>
<evidence type="ECO:0000256" key="2">
    <source>
        <dbReference type="SAM" id="SignalP"/>
    </source>
</evidence>
<dbReference type="SUPFAM" id="SSF56954">
    <property type="entry name" value="Outer membrane efflux proteins (OEP)"/>
    <property type="match status" value="1"/>
</dbReference>
<evidence type="ECO:0008006" key="5">
    <source>
        <dbReference type="Google" id="ProtNLM"/>
    </source>
</evidence>
<accession>A0ABN0NW57</accession>
<dbReference type="Proteomes" id="UP000016649">
    <property type="component" value="Unassembled WGS sequence"/>
</dbReference>